<dbReference type="InterPro" id="IPR006179">
    <property type="entry name" value="5_nucleotidase/apyrase"/>
</dbReference>
<protein>
    <recommendedName>
        <fullName evidence="6">Calcineurin-like phosphoesterase domain-containing protein</fullName>
    </recommendedName>
</protein>
<feature type="domain" description="Putative 5'-nucleotidase C-terminal" evidence="3">
    <location>
        <begin position="414"/>
        <end position="628"/>
    </location>
</feature>
<accession>A0AAN6GTR1</accession>
<feature type="chain" id="PRO_5042913852" description="Calcineurin-like phosphoesterase domain-containing protein" evidence="1">
    <location>
        <begin position="19"/>
        <end position="666"/>
    </location>
</feature>
<dbReference type="PROSITE" id="PS51257">
    <property type="entry name" value="PROKAR_LIPOPROTEIN"/>
    <property type="match status" value="1"/>
</dbReference>
<proteinExistence type="predicted"/>
<evidence type="ECO:0008006" key="6">
    <source>
        <dbReference type="Google" id="ProtNLM"/>
    </source>
</evidence>
<name>A0AAN6GTR1_9BASI</name>
<dbReference type="PIRSF" id="PIRSF017316">
    <property type="entry name" value="Pesterase_C1039"/>
    <property type="match status" value="1"/>
</dbReference>
<dbReference type="SUPFAM" id="SSF56300">
    <property type="entry name" value="Metallo-dependent phosphatases"/>
    <property type="match status" value="1"/>
</dbReference>
<dbReference type="PANTHER" id="PTHR11575:SF22">
    <property type="entry name" value="ADL392WP"/>
    <property type="match status" value="1"/>
</dbReference>
<dbReference type="InterPro" id="IPR004843">
    <property type="entry name" value="Calcineurin-like_PHP"/>
</dbReference>
<feature type="signal peptide" evidence="1">
    <location>
        <begin position="1"/>
        <end position="18"/>
    </location>
</feature>
<feature type="domain" description="Calcineurin-like phosphoesterase" evidence="2">
    <location>
        <begin position="56"/>
        <end position="287"/>
    </location>
</feature>
<dbReference type="Proteomes" id="UP001176517">
    <property type="component" value="Unassembled WGS sequence"/>
</dbReference>
<keyword evidence="1" id="KW-0732">Signal</keyword>
<gene>
    <name evidence="4" type="ORF">OC846_001623</name>
</gene>
<reference evidence="4" key="1">
    <citation type="journal article" date="2023" name="PhytoFront">
        <title>Draft Genome Resources of Seven Strains of Tilletia horrida, Causal Agent of Kernel Smut of Rice.</title>
        <authorList>
            <person name="Khanal S."/>
            <person name="Antony Babu S."/>
            <person name="Zhou X.G."/>
        </authorList>
    </citation>
    <scope>NUCLEOTIDE SEQUENCE</scope>
    <source>
        <strain evidence="4">TX6</strain>
    </source>
</reference>
<dbReference type="Pfam" id="PF21953">
    <property type="entry name" value="NadN_nucleosid_C"/>
    <property type="match status" value="1"/>
</dbReference>
<evidence type="ECO:0000313" key="4">
    <source>
        <dbReference type="EMBL" id="KAK0555658.1"/>
    </source>
</evidence>
<dbReference type="InterPro" id="IPR029052">
    <property type="entry name" value="Metallo-depent_PP-like"/>
</dbReference>
<dbReference type="AlphaFoldDB" id="A0AAN6GTR1"/>
<evidence type="ECO:0000259" key="3">
    <source>
        <dbReference type="Pfam" id="PF21953"/>
    </source>
</evidence>
<dbReference type="PANTHER" id="PTHR11575">
    <property type="entry name" value="5'-NUCLEOTIDASE-RELATED"/>
    <property type="match status" value="1"/>
</dbReference>
<dbReference type="SUPFAM" id="SSF55816">
    <property type="entry name" value="5'-nucleotidase (syn. UDP-sugar hydrolase), C-terminal domain"/>
    <property type="match status" value="1"/>
</dbReference>
<dbReference type="GO" id="GO:0005829">
    <property type="term" value="C:cytosol"/>
    <property type="evidence" value="ECO:0007669"/>
    <property type="project" value="TreeGrafter"/>
</dbReference>
<dbReference type="Gene3D" id="3.90.780.10">
    <property type="entry name" value="5'-Nucleotidase, C-terminal domain"/>
    <property type="match status" value="2"/>
</dbReference>
<evidence type="ECO:0000256" key="1">
    <source>
        <dbReference type="SAM" id="SignalP"/>
    </source>
</evidence>
<organism evidence="4 5">
    <name type="scientific">Tilletia horrida</name>
    <dbReference type="NCBI Taxonomy" id="155126"/>
    <lineage>
        <taxon>Eukaryota</taxon>
        <taxon>Fungi</taxon>
        <taxon>Dikarya</taxon>
        <taxon>Basidiomycota</taxon>
        <taxon>Ustilaginomycotina</taxon>
        <taxon>Exobasidiomycetes</taxon>
        <taxon>Tilletiales</taxon>
        <taxon>Tilletiaceae</taxon>
        <taxon>Tilletia</taxon>
    </lineage>
</organism>
<dbReference type="InterPro" id="IPR036907">
    <property type="entry name" value="5'-Nucleotdase_C_sf"/>
</dbReference>
<evidence type="ECO:0000313" key="5">
    <source>
        <dbReference type="Proteomes" id="UP001176517"/>
    </source>
</evidence>
<dbReference type="Gene3D" id="3.60.21.10">
    <property type="match status" value="1"/>
</dbReference>
<dbReference type="EMBL" id="JAPDMZ010000025">
    <property type="protein sequence ID" value="KAK0555658.1"/>
    <property type="molecule type" value="Genomic_DNA"/>
</dbReference>
<dbReference type="GO" id="GO:0016787">
    <property type="term" value="F:hydrolase activity"/>
    <property type="evidence" value="ECO:0007669"/>
    <property type="project" value="InterPro"/>
</dbReference>
<dbReference type="InterPro" id="IPR014485">
    <property type="entry name" value="Pesterase_C1039"/>
</dbReference>
<evidence type="ECO:0000259" key="2">
    <source>
        <dbReference type="Pfam" id="PF00149"/>
    </source>
</evidence>
<dbReference type="Pfam" id="PF00149">
    <property type="entry name" value="Metallophos"/>
    <property type="match status" value="1"/>
</dbReference>
<comment type="caution">
    <text evidence="4">The sequence shown here is derived from an EMBL/GenBank/DDBJ whole genome shotgun (WGS) entry which is preliminary data.</text>
</comment>
<dbReference type="GO" id="GO:0009166">
    <property type="term" value="P:nucleotide catabolic process"/>
    <property type="evidence" value="ECO:0007669"/>
    <property type="project" value="InterPro"/>
</dbReference>
<keyword evidence="5" id="KW-1185">Reference proteome</keyword>
<sequence>MRFGSLFALLSLGLGALACPGLDHAHDLRPRSQRGATQPSGGTSLIRPVTWGDVVIVSTTDIHGWYQGHLKSSNPEPNFSGDFGDFASFVSHVRSKALLKGVDLLVVDAGDLHDGAGLSDAFPPGQVDGQTSNKFHQMIKYDVQAIGNHELYIYNITLDMYKNYAPKSNGRYLSSNVNITVIQNGQNVSIPVGERYVKFRTTQGRKVTAFGTLFGFTGNAAGTTVQKAADMVNQTWFQEAIQEEPDFFLLAGHAPIRKDPTFPTVLAAIRKLHPNTPAFIVGGHTHIRDAIKYDANAYGIESGRYMETVGWMAFNLTKTKTSHKPFPPLISLSLGITLRSSAAPAPSATATATPGITGFSRSYIDANRRNYAFHAGLSSTAGFDTVKGKIISASMQKVADSWNLSAVYGTAPQDYYLNRVPSTDPNALLNLLSNEVLPTVISTSNPARAGTPNIVLANSGSQRFDLYAGNFTRNDEYIVSPFTDAFLYIPNVQYQYATQVLGKLNAAGAYRRSLDGAVVKTERSGGASHSGEEYERGNVDAIFNEWRNDQWAAARADIHELDKRAAATLGYVTTDDFGNDGDDTVHTAIPYVAQPDYVASPLTGNTTAVDPTTPVDVVFVDFIEPNVITILNGLQTNVKYDTSMVQPYNSLTTQDLYPLFAQAKWQ</sequence>
<dbReference type="InterPro" id="IPR053828">
    <property type="entry name" value="Nucleosidase_C"/>
</dbReference>